<comment type="caution">
    <text evidence="4">The sequence shown here is derived from an EMBL/GenBank/DDBJ whole genome shotgun (WGS) entry which is preliminary data.</text>
</comment>
<keyword evidence="5" id="KW-1185">Reference proteome</keyword>
<evidence type="ECO:0000256" key="2">
    <source>
        <dbReference type="ARBA" id="ARBA00023277"/>
    </source>
</evidence>
<feature type="domain" description="Glycoside hydrolase family 57 N-terminal" evidence="3">
    <location>
        <begin position="6"/>
        <end position="292"/>
    </location>
</feature>
<gene>
    <name evidence="4" type="ORF">QWY31_06185</name>
</gene>
<keyword evidence="2" id="KW-0119">Carbohydrate metabolism</keyword>
<dbReference type="Gene3D" id="3.20.110.20">
    <property type="match status" value="1"/>
</dbReference>
<dbReference type="PANTHER" id="PTHR36306">
    <property type="entry name" value="ALPHA-AMYLASE-RELATED-RELATED"/>
    <property type="match status" value="1"/>
</dbReference>
<dbReference type="InterPro" id="IPR004300">
    <property type="entry name" value="Glyco_hydro_57_N"/>
</dbReference>
<dbReference type="RefSeq" id="WP_320003612.1">
    <property type="nucleotide sequence ID" value="NZ_JAUHJS010000003.1"/>
</dbReference>
<sequence>MPSICFYFQVHQPYRLKEYTFFDIGHSHHYFDDNKNKQVLDKVSERCYLPTNALMLELIKKHKGNFKISYSISGVALEQFATWRPDVLASFQALAATGCVEFISETYHHSLAYLFSKEEFVRQIEQYKALIKKYFKQEPKVFRNTELQYNNELAKFIEDLGYAGIICEGVDRNLAGRSPNFLYRAPNVSSIKSLLKNYQLSDDIAFRFSNRGWEEWPLTAEKFASWVHSMAGNAETINLFMDYETFGEHQWADTGIFEFMRYMPEHVMKHPDFGFKTPTETLESYEVKGIYDAHHMTSWADMERDLSAWIGNPMQDESIEKIYSLEKAVYASKNAEWIADWQKMLTSDHFYYMTTKFWSDGDVHKYFSPYESPYDAYIYYMNAFSDFSMRLKGEK</sequence>
<dbReference type="SUPFAM" id="SSF88713">
    <property type="entry name" value="Glycoside hydrolase/deacetylase"/>
    <property type="match status" value="1"/>
</dbReference>
<dbReference type="Proteomes" id="UP001168552">
    <property type="component" value="Unassembled WGS sequence"/>
</dbReference>
<proteinExistence type="inferred from homology"/>
<evidence type="ECO:0000313" key="4">
    <source>
        <dbReference type="EMBL" id="MDN4165082.1"/>
    </source>
</evidence>
<dbReference type="Pfam" id="PF03065">
    <property type="entry name" value="Glyco_hydro_57"/>
    <property type="match status" value="1"/>
</dbReference>
<evidence type="ECO:0000256" key="1">
    <source>
        <dbReference type="ARBA" id="ARBA00006821"/>
    </source>
</evidence>
<reference evidence="4" key="1">
    <citation type="submission" date="2023-06" db="EMBL/GenBank/DDBJ databases">
        <title>Cytophagales bacterium Strain LB-30, isolated from soil.</title>
        <authorList>
            <person name="Liu B."/>
        </authorList>
    </citation>
    <scope>NUCLEOTIDE SEQUENCE</scope>
    <source>
        <strain evidence="4">LB-30</strain>
    </source>
</reference>
<evidence type="ECO:0000313" key="5">
    <source>
        <dbReference type="Proteomes" id="UP001168552"/>
    </source>
</evidence>
<name>A0ABT8F3P6_9BACT</name>
<dbReference type="GO" id="GO:0016787">
    <property type="term" value="F:hydrolase activity"/>
    <property type="evidence" value="ECO:0007669"/>
    <property type="project" value="UniProtKB-KW"/>
</dbReference>
<evidence type="ECO:0000259" key="3">
    <source>
        <dbReference type="Pfam" id="PF03065"/>
    </source>
</evidence>
<organism evidence="4 5">
    <name type="scientific">Shiella aurantiaca</name>
    <dbReference type="NCBI Taxonomy" id="3058365"/>
    <lineage>
        <taxon>Bacteria</taxon>
        <taxon>Pseudomonadati</taxon>
        <taxon>Bacteroidota</taxon>
        <taxon>Cytophagia</taxon>
        <taxon>Cytophagales</taxon>
        <taxon>Shiellaceae</taxon>
        <taxon>Shiella</taxon>
    </lineage>
</organism>
<protein>
    <submittedName>
        <fullName evidence="4">Glycoside hydrolase family 57 protein</fullName>
    </submittedName>
</protein>
<dbReference type="EMBL" id="JAUHJS010000003">
    <property type="protein sequence ID" value="MDN4165082.1"/>
    <property type="molecule type" value="Genomic_DNA"/>
</dbReference>
<dbReference type="InterPro" id="IPR011330">
    <property type="entry name" value="Glyco_hydro/deAcase_b/a-brl"/>
</dbReference>
<dbReference type="PANTHER" id="PTHR36306:SF1">
    <property type="entry name" value="ALPHA-AMYLASE-RELATED"/>
    <property type="match status" value="1"/>
</dbReference>
<keyword evidence="4" id="KW-0378">Hydrolase</keyword>
<accession>A0ABT8F3P6</accession>
<dbReference type="InterPro" id="IPR052046">
    <property type="entry name" value="GH57_Enzymes"/>
</dbReference>
<comment type="similarity">
    <text evidence="1">Belongs to the glycosyl hydrolase 57 family.</text>
</comment>
<dbReference type="CDD" id="cd10795">
    <property type="entry name" value="GH57N_MJA1_like"/>
    <property type="match status" value="1"/>
</dbReference>